<sequence length="464" mass="51288">MAPTVMKRTNSTTKESTVVPPDLRRRCNETAHSSAPKRRRSNKDPRSPGVRLTMAVRMRLLSDRNSETTSTALVVLTPAPMVRRTPASSRHPATEESTMVSPNRKRRSNEAAQSSATKRRQSKKDPLSPGVWLNVAVRVRQLSVRDFQTTSIVRVLDDRCHVLDPKANAESLRIFTDHNIQDGGNVKANKNQTITFDEFLDERKENVYVFEKTTGAMLTMLLEGCNSSIFACSSTGADKAFALLGSKEFHGMVSLIPSEFYQRVDKLRSEGQTCDVAVACLEVYNKVVQDLLCLDPAKGIAILNLTIHKVKEAGTLLELLLKGNKNRSQHATRANAESSWSQAIFESYVTLTETATSTRKETRIWMCYADLAGWEHAAAASRDTKDRMRNGTKLNLSLLALGNYIDPRSKKGTKHVPYQDSKLTHILKDSLGGSGNVLVIGTATALKLNCTPTYSTLEHALSGP</sequence>
<name>A0ACB8DYA9_DERSI</name>
<keyword evidence="2" id="KW-1185">Reference proteome</keyword>
<gene>
    <name evidence="1" type="ORF">HPB49_009245</name>
</gene>
<reference evidence="1" key="1">
    <citation type="submission" date="2020-05" db="EMBL/GenBank/DDBJ databases">
        <title>Large-scale comparative analyses of tick genomes elucidate their genetic diversity and vector capacities.</title>
        <authorList>
            <person name="Jia N."/>
            <person name="Wang J."/>
            <person name="Shi W."/>
            <person name="Du L."/>
            <person name="Sun Y."/>
            <person name="Zhan W."/>
            <person name="Jiang J."/>
            <person name="Wang Q."/>
            <person name="Zhang B."/>
            <person name="Ji P."/>
            <person name="Sakyi L.B."/>
            <person name="Cui X."/>
            <person name="Yuan T."/>
            <person name="Jiang B."/>
            <person name="Yang W."/>
            <person name="Lam T.T.-Y."/>
            <person name="Chang Q."/>
            <person name="Ding S."/>
            <person name="Wang X."/>
            <person name="Zhu J."/>
            <person name="Ruan X."/>
            <person name="Zhao L."/>
            <person name="Wei J."/>
            <person name="Que T."/>
            <person name="Du C."/>
            <person name="Cheng J."/>
            <person name="Dai P."/>
            <person name="Han X."/>
            <person name="Huang E."/>
            <person name="Gao Y."/>
            <person name="Liu J."/>
            <person name="Shao H."/>
            <person name="Ye R."/>
            <person name="Li L."/>
            <person name="Wei W."/>
            <person name="Wang X."/>
            <person name="Wang C."/>
            <person name="Yang T."/>
            <person name="Huo Q."/>
            <person name="Li W."/>
            <person name="Guo W."/>
            <person name="Chen H."/>
            <person name="Zhou L."/>
            <person name="Ni X."/>
            <person name="Tian J."/>
            <person name="Zhou Y."/>
            <person name="Sheng Y."/>
            <person name="Liu T."/>
            <person name="Pan Y."/>
            <person name="Xia L."/>
            <person name="Li J."/>
            <person name="Zhao F."/>
            <person name="Cao W."/>
        </authorList>
    </citation>
    <scope>NUCLEOTIDE SEQUENCE</scope>
    <source>
        <strain evidence="1">Dsil-2018</strain>
    </source>
</reference>
<proteinExistence type="predicted"/>
<protein>
    <submittedName>
        <fullName evidence="1">Uncharacterized protein</fullName>
    </submittedName>
</protein>
<organism evidence="1 2">
    <name type="scientific">Dermacentor silvarum</name>
    <name type="common">Tick</name>
    <dbReference type="NCBI Taxonomy" id="543639"/>
    <lineage>
        <taxon>Eukaryota</taxon>
        <taxon>Metazoa</taxon>
        <taxon>Ecdysozoa</taxon>
        <taxon>Arthropoda</taxon>
        <taxon>Chelicerata</taxon>
        <taxon>Arachnida</taxon>
        <taxon>Acari</taxon>
        <taxon>Parasitiformes</taxon>
        <taxon>Ixodida</taxon>
        <taxon>Ixodoidea</taxon>
        <taxon>Ixodidae</taxon>
        <taxon>Rhipicephalinae</taxon>
        <taxon>Dermacentor</taxon>
    </lineage>
</organism>
<dbReference type="Proteomes" id="UP000821865">
    <property type="component" value="Chromosome 1"/>
</dbReference>
<evidence type="ECO:0000313" key="1">
    <source>
        <dbReference type="EMBL" id="KAH7979373.1"/>
    </source>
</evidence>
<accession>A0ACB8DYA9</accession>
<evidence type="ECO:0000313" key="2">
    <source>
        <dbReference type="Proteomes" id="UP000821865"/>
    </source>
</evidence>
<comment type="caution">
    <text evidence="1">The sequence shown here is derived from an EMBL/GenBank/DDBJ whole genome shotgun (WGS) entry which is preliminary data.</text>
</comment>
<dbReference type="EMBL" id="CM023470">
    <property type="protein sequence ID" value="KAH7979373.1"/>
    <property type="molecule type" value="Genomic_DNA"/>
</dbReference>